<sequence length="92" mass="10451">MAGVRASLTLYVYKKVCSLGQFEPRFCHRATYGEASPKRATSLTERVSSVKSEMRGGGFRSSWLPNELRTFSDRSTCCEKKSWLSETLDEFL</sequence>
<comment type="caution">
    <text evidence="1">The sequence shown here is derived from an EMBL/GenBank/DDBJ whole genome shotgun (WGS) entry which is preliminary data.</text>
</comment>
<organism evidence="1 2">
    <name type="scientific">Cichorium intybus</name>
    <name type="common">Chicory</name>
    <dbReference type="NCBI Taxonomy" id="13427"/>
    <lineage>
        <taxon>Eukaryota</taxon>
        <taxon>Viridiplantae</taxon>
        <taxon>Streptophyta</taxon>
        <taxon>Embryophyta</taxon>
        <taxon>Tracheophyta</taxon>
        <taxon>Spermatophyta</taxon>
        <taxon>Magnoliopsida</taxon>
        <taxon>eudicotyledons</taxon>
        <taxon>Gunneridae</taxon>
        <taxon>Pentapetalae</taxon>
        <taxon>asterids</taxon>
        <taxon>campanulids</taxon>
        <taxon>Asterales</taxon>
        <taxon>Asteraceae</taxon>
        <taxon>Cichorioideae</taxon>
        <taxon>Cichorieae</taxon>
        <taxon>Cichoriinae</taxon>
        <taxon>Cichorium</taxon>
    </lineage>
</organism>
<accession>A0ACB9FC58</accession>
<reference evidence="2" key="1">
    <citation type="journal article" date="2022" name="Mol. Ecol. Resour.">
        <title>The genomes of chicory, endive, great burdock and yacon provide insights into Asteraceae palaeo-polyploidization history and plant inulin production.</title>
        <authorList>
            <person name="Fan W."/>
            <person name="Wang S."/>
            <person name="Wang H."/>
            <person name="Wang A."/>
            <person name="Jiang F."/>
            <person name="Liu H."/>
            <person name="Zhao H."/>
            <person name="Xu D."/>
            <person name="Zhang Y."/>
        </authorList>
    </citation>
    <scope>NUCLEOTIDE SEQUENCE [LARGE SCALE GENOMIC DNA]</scope>
    <source>
        <strain evidence="2">cv. Punajuju</strain>
    </source>
</reference>
<protein>
    <submittedName>
        <fullName evidence="1">Uncharacterized protein</fullName>
    </submittedName>
</protein>
<proteinExistence type="predicted"/>
<name>A0ACB9FC58_CICIN</name>
<evidence type="ECO:0000313" key="2">
    <source>
        <dbReference type="Proteomes" id="UP001055811"/>
    </source>
</evidence>
<reference evidence="1 2" key="2">
    <citation type="journal article" date="2022" name="Mol. Ecol. Resour.">
        <title>The genomes of chicory, endive, great burdock and yacon provide insights into Asteraceae paleo-polyploidization history and plant inulin production.</title>
        <authorList>
            <person name="Fan W."/>
            <person name="Wang S."/>
            <person name="Wang H."/>
            <person name="Wang A."/>
            <person name="Jiang F."/>
            <person name="Liu H."/>
            <person name="Zhao H."/>
            <person name="Xu D."/>
            <person name="Zhang Y."/>
        </authorList>
    </citation>
    <scope>NUCLEOTIDE SEQUENCE [LARGE SCALE GENOMIC DNA]</scope>
    <source>
        <strain evidence="2">cv. Punajuju</strain>
        <tissue evidence="1">Leaves</tissue>
    </source>
</reference>
<evidence type="ECO:0000313" key="1">
    <source>
        <dbReference type="EMBL" id="KAI3768720.1"/>
    </source>
</evidence>
<dbReference type="Proteomes" id="UP001055811">
    <property type="component" value="Linkage Group LG03"/>
</dbReference>
<dbReference type="EMBL" id="CM042011">
    <property type="protein sequence ID" value="KAI3768720.1"/>
    <property type="molecule type" value="Genomic_DNA"/>
</dbReference>
<gene>
    <name evidence="1" type="ORF">L2E82_19550</name>
</gene>
<keyword evidence="2" id="KW-1185">Reference proteome</keyword>